<evidence type="ECO:0000256" key="1">
    <source>
        <dbReference type="SAM" id="MobiDB-lite"/>
    </source>
</evidence>
<dbReference type="EMBL" id="SHOA02000001">
    <property type="protein sequence ID" value="TDH72894.1"/>
    <property type="molecule type" value="Genomic_DNA"/>
</dbReference>
<accession>A0A976NYQ6</accession>
<gene>
    <name evidence="2" type="ORF">CCR75_006679</name>
</gene>
<protein>
    <submittedName>
        <fullName evidence="2">Uncharacterized protein</fullName>
    </submittedName>
</protein>
<dbReference type="AlphaFoldDB" id="A0A976NYQ6"/>
<organism evidence="2 3">
    <name type="scientific">Bremia lactucae</name>
    <name type="common">Lettuce downy mildew</name>
    <dbReference type="NCBI Taxonomy" id="4779"/>
    <lineage>
        <taxon>Eukaryota</taxon>
        <taxon>Sar</taxon>
        <taxon>Stramenopiles</taxon>
        <taxon>Oomycota</taxon>
        <taxon>Peronosporomycetes</taxon>
        <taxon>Peronosporales</taxon>
        <taxon>Peronosporaceae</taxon>
        <taxon>Bremia</taxon>
    </lineage>
</organism>
<feature type="region of interest" description="Disordered" evidence="1">
    <location>
        <begin position="1"/>
        <end position="30"/>
    </location>
</feature>
<name>A0A976NYQ6_BRELC</name>
<dbReference type="KEGG" id="blac:94350418"/>
<keyword evidence="3" id="KW-1185">Reference proteome</keyword>
<dbReference type="Proteomes" id="UP000294530">
    <property type="component" value="Unassembled WGS sequence"/>
</dbReference>
<dbReference type="GeneID" id="94350418"/>
<proteinExistence type="predicted"/>
<reference evidence="2 3" key="1">
    <citation type="journal article" date="2021" name="Genome Biol.">
        <title>AFLAP: assembly-free linkage analysis pipeline using k-mers from genome sequencing data.</title>
        <authorList>
            <person name="Fletcher K."/>
            <person name="Zhang L."/>
            <person name="Gil J."/>
            <person name="Han R."/>
            <person name="Cavanaugh K."/>
            <person name="Michelmore R."/>
        </authorList>
    </citation>
    <scope>NUCLEOTIDE SEQUENCE [LARGE SCALE GENOMIC DNA]</scope>
    <source>
        <strain evidence="2 3">SF5</strain>
    </source>
</reference>
<comment type="caution">
    <text evidence="2">The sequence shown here is derived from an EMBL/GenBank/DDBJ whole genome shotgun (WGS) entry which is preliminary data.</text>
</comment>
<evidence type="ECO:0000313" key="3">
    <source>
        <dbReference type="Proteomes" id="UP000294530"/>
    </source>
</evidence>
<evidence type="ECO:0000313" key="2">
    <source>
        <dbReference type="EMBL" id="TDH72894.1"/>
    </source>
</evidence>
<dbReference type="RefSeq" id="XP_067822393.1">
    <property type="nucleotide sequence ID" value="XM_067964747.1"/>
</dbReference>
<sequence length="76" mass="8548">MPPTDLVPRRSKGRPVGCCGKKHSKAATSTQRDPFHFEHVGRRKFHLQFIQASGFSLKGHNKKSSKCLVVSEQEMV</sequence>